<keyword evidence="1" id="KW-0812">Transmembrane</keyword>
<proteinExistence type="predicted"/>
<evidence type="ECO:0008006" key="5">
    <source>
        <dbReference type="Google" id="ProtNLM"/>
    </source>
</evidence>
<evidence type="ECO:0000256" key="1">
    <source>
        <dbReference type="SAM" id="Phobius"/>
    </source>
</evidence>
<organism evidence="3 4">
    <name type="scientific">Shewanella sedimentimangrovi</name>
    <dbReference type="NCBI Taxonomy" id="2814293"/>
    <lineage>
        <taxon>Bacteria</taxon>
        <taxon>Pseudomonadati</taxon>
        <taxon>Pseudomonadota</taxon>
        <taxon>Gammaproteobacteria</taxon>
        <taxon>Alteromonadales</taxon>
        <taxon>Shewanellaceae</taxon>
        <taxon>Shewanella</taxon>
    </lineage>
</organism>
<evidence type="ECO:0000256" key="2">
    <source>
        <dbReference type="SAM" id="SignalP"/>
    </source>
</evidence>
<feature type="chain" id="PRO_5046169810" description="PEGA domain-containing protein" evidence="2">
    <location>
        <begin position="25"/>
        <end position="161"/>
    </location>
</feature>
<keyword evidence="1" id="KW-1133">Transmembrane helix</keyword>
<dbReference type="PROSITE" id="PS51257">
    <property type="entry name" value="PROKAR_LIPOPROTEIN"/>
    <property type="match status" value="1"/>
</dbReference>
<keyword evidence="1" id="KW-0472">Membrane</keyword>
<protein>
    <recommendedName>
        <fullName evidence="5">PEGA domain-containing protein</fullName>
    </recommendedName>
</protein>
<feature type="transmembrane region" description="Helical" evidence="1">
    <location>
        <begin position="95"/>
        <end position="112"/>
    </location>
</feature>
<name>A0ABX7R2Q8_9GAMM</name>
<feature type="signal peptide" evidence="2">
    <location>
        <begin position="1"/>
        <end position="24"/>
    </location>
</feature>
<evidence type="ECO:0000313" key="3">
    <source>
        <dbReference type="EMBL" id="QSX37365.1"/>
    </source>
</evidence>
<accession>A0ABX7R2Q8</accession>
<dbReference type="Proteomes" id="UP000663207">
    <property type="component" value="Chromosome"/>
</dbReference>
<dbReference type="RefSeq" id="WP_207380602.1">
    <property type="nucleotide sequence ID" value="NZ_CP071502.1"/>
</dbReference>
<keyword evidence="2" id="KW-0732">Signal</keyword>
<reference evidence="3 4" key="1">
    <citation type="submission" date="2021-03" db="EMBL/GenBank/DDBJ databases">
        <title>Novel species identification of genus Shewanella.</title>
        <authorList>
            <person name="Liu G."/>
            <person name="Zhang Q."/>
        </authorList>
    </citation>
    <scope>NUCLEOTIDE SEQUENCE [LARGE SCALE GENOMIC DNA]</scope>
    <source>
        <strain evidence="3 4">FJAT-52962</strain>
    </source>
</reference>
<sequence length="161" mass="17253">MYCKATLIALGLALTTGCSSIVSQSEYPVAISSTPDSAKFTITNRKGIDVQTGVTPSTIILKASAGYFQGESYTITLTKEGYEPKTFTLRSTVDGWYFGNFLFGGLLGLLIVDPATGAMYKLPDTVSIAMDTKASDDKQEALSITTVDNLTEEQKKSLIPL</sequence>
<evidence type="ECO:0000313" key="4">
    <source>
        <dbReference type="Proteomes" id="UP000663207"/>
    </source>
</evidence>
<gene>
    <name evidence="3" type="ORF">JYB85_00445</name>
</gene>
<keyword evidence="4" id="KW-1185">Reference proteome</keyword>
<dbReference type="EMBL" id="CP071502">
    <property type="protein sequence ID" value="QSX37365.1"/>
    <property type="molecule type" value="Genomic_DNA"/>
</dbReference>